<evidence type="ECO:0000313" key="3">
    <source>
        <dbReference type="Proteomes" id="UP000265520"/>
    </source>
</evidence>
<feature type="region of interest" description="Disordered" evidence="1">
    <location>
        <begin position="1"/>
        <end position="26"/>
    </location>
</feature>
<reference evidence="2 3" key="1">
    <citation type="journal article" date="2018" name="Front. Plant Sci.">
        <title>Red Clover (Trifolium pratense) and Zigzag Clover (T. medium) - A Picture of Genomic Similarities and Differences.</title>
        <authorList>
            <person name="Dluhosova J."/>
            <person name="Istvanek J."/>
            <person name="Nedelnik J."/>
            <person name="Repkova J."/>
        </authorList>
    </citation>
    <scope>NUCLEOTIDE SEQUENCE [LARGE SCALE GENOMIC DNA]</scope>
    <source>
        <strain evidence="3">cv. 10/8</strain>
        <tissue evidence="2">Leaf</tissue>
    </source>
</reference>
<evidence type="ECO:0000313" key="2">
    <source>
        <dbReference type="EMBL" id="MCI14295.1"/>
    </source>
</evidence>
<dbReference type="AlphaFoldDB" id="A0A392PTP0"/>
<protein>
    <submittedName>
        <fullName evidence="2">L-ascorbate oxidase-like</fullName>
    </submittedName>
</protein>
<proteinExistence type="predicted"/>
<evidence type="ECO:0000256" key="1">
    <source>
        <dbReference type="SAM" id="MobiDB-lite"/>
    </source>
</evidence>
<feature type="compositionally biased region" description="Polar residues" evidence="1">
    <location>
        <begin position="1"/>
        <end position="15"/>
    </location>
</feature>
<comment type="caution">
    <text evidence="2">The sequence shown here is derived from an EMBL/GenBank/DDBJ whole genome shotgun (WGS) entry which is preliminary data.</text>
</comment>
<feature type="non-terminal residue" evidence="2">
    <location>
        <position position="26"/>
    </location>
</feature>
<sequence length="26" mass="2903">MDGGQWTTSSRSNYNLRDAVARSTTQ</sequence>
<accession>A0A392PTP0</accession>
<dbReference type="EMBL" id="LXQA010091817">
    <property type="protein sequence ID" value="MCI14295.1"/>
    <property type="molecule type" value="Genomic_DNA"/>
</dbReference>
<organism evidence="2 3">
    <name type="scientific">Trifolium medium</name>
    <dbReference type="NCBI Taxonomy" id="97028"/>
    <lineage>
        <taxon>Eukaryota</taxon>
        <taxon>Viridiplantae</taxon>
        <taxon>Streptophyta</taxon>
        <taxon>Embryophyta</taxon>
        <taxon>Tracheophyta</taxon>
        <taxon>Spermatophyta</taxon>
        <taxon>Magnoliopsida</taxon>
        <taxon>eudicotyledons</taxon>
        <taxon>Gunneridae</taxon>
        <taxon>Pentapetalae</taxon>
        <taxon>rosids</taxon>
        <taxon>fabids</taxon>
        <taxon>Fabales</taxon>
        <taxon>Fabaceae</taxon>
        <taxon>Papilionoideae</taxon>
        <taxon>50 kb inversion clade</taxon>
        <taxon>NPAAA clade</taxon>
        <taxon>Hologalegina</taxon>
        <taxon>IRL clade</taxon>
        <taxon>Trifolieae</taxon>
        <taxon>Trifolium</taxon>
    </lineage>
</organism>
<keyword evidence="3" id="KW-1185">Reference proteome</keyword>
<dbReference type="Proteomes" id="UP000265520">
    <property type="component" value="Unassembled WGS sequence"/>
</dbReference>
<name>A0A392PTP0_9FABA</name>